<evidence type="ECO:0000313" key="2">
    <source>
        <dbReference type="Proteomes" id="UP000824881"/>
    </source>
</evidence>
<dbReference type="EMBL" id="WQMT02000009">
    <property type="protein sequence ID" value="KAG9219604.1"/>
    <property type="molecule type" value="Genomic_DNA"/>
</dbReference>
<proteinExistence type="predicted"/>
<comment type="caution">
    <text evidence="1">The sequence shown here is derived from an EMBL/GenBank/DDBJ whole genome shotgun (WGS) entry which is preliminary data.</text>
</comment>
<reference evidence="1 2" key="1">
    <citation type="journal article" date="2021" name="Appl. Environ. Microbiol.">
        <title>Genetic linkage and physical mapping for an oyster mushroom Pleurotus cornucopiae and QTL analysis for the trait cap color.</title>
        <authorList>
            <person name="Zhang Y."/>
            <person name="Gao W."/>
            <person name="Sonnenberg A."/>
            <person name="Chen Q."/>
            <person name="Zhang J."/>
            <person name="Huang C."/>
        </authorList>
    </citation>
    <scope>NUCLEOTIDE SEQUENCE [LARGE SCALE GENOMIC DNA]</scope>
    <source>
        <strain evidence="1">CCMSSC00406</strain>
    </source>
</reference>
<protein>
    <submittedName>
        <fullName evidence="1">Uncharacterized protein</fullName>
    </submittedName>
</protein>
<organism evidence="1 2">
    <name type="scientific">Pleurotus cornucopiae</name>
    <name type="common">Cornucopia mushroom</name>
    <dbReference type="NCBI Taxonomy" id="5321"/>
    <lineage>
        <taxon>Eukaryota</taxon>
        <taxon>Fungi</taxon>
        <taxon>Dikarya</taxon>
        <taxon>Basidiomycota</taxon>
        <taxon>Agaricomycotina</taxon>
        <taxon>Agaricomycetes</taxon>
        <taxon>Agaricomycetidae</taxon>
        <taxon>Agaricales</taxon>
        <taxon>Pleurotineae</taxon>
        <taxon>Pleurotaceae</taxon>
        <taxon>Pleurotus</taxon>
    </lineage>
</organism>
<evidence type="ECO:0000313" key="1">
    <source>
        <dbReference type="EMBL" id="KAG9219604.1"/>
    </source>
</evidence>
<name>A0ACB7IPB8_PLECO</name>
<gene>
    <name evidence="1" type="ORF">CCMSSC00406_0008189</name>
</gene>
<dbReference type="Proteomes" id="UP000824881">
    <property type="component" value="Unassembled WGS sequence"/>
</dbReference>
<accession>A0ACB7IPB8</accession>
<keyword evidence="2" id="KW-1185">Reference proteome</keyword>
<sequence length="506" mass="55295">MISRYFIIDDADGQINYSPSWRQNGCSSEYQNTTHSTKAQGAFFTFNFVGTSVKVYGSLTHQGGDNDRSMFPNTTYVLDDRSPVNFFGKPPSTSDTYQQVFYSSPPLPYTNHTLVGTCADEGSLVWIDYFVVEVPFQLDLTSLAHSQPTPKTVGVTVPAVLGALLLLSTTLVLYLWCRLRQSAAQPPRPFEVPPAQCPRNLDVLYCAESHKPAPPRLYGVSLLLIGLYFLSPARPNDPAFVKYTVASLGILATTEIVILFVGMYHKIVDPFIPSQVFNVESMGGIVSLPVSSYLSTYLIVTTNPKILSVSLMAFIAQLFFASRIWIVSSSRWLYVGPIVGLALIQFGERSRPLAFLPTDPLVKCNEGVALAQVISETKLDGITLFWSSVKHMGVQTGATALADILCSIGLCHTLQSSRSGISRTDAVVGKLMKYSIHRAIATSTAAVLTVALLVSIAQTTSFMIPLLVSGQLYVVSVVSMLLNRSKLRDLLHDNRSDHCPSLPLSS</sequence>